<feature type="region of interest" description="Disordered" evidence="1">
    <location>
        <begin position="66"/>
        <end position="94"/>
    </location>
</feature>
<dbReference type="InterPro" id="IPR021739">
    <property type="entry name" value="SaV-like"/>
</dbReference>
<dbReference type="RefSeq" id="WP_237980137.1">
    <property type="nucleotide sequence ID" value="NZ_JAKNCT010000012.1"/>
</dbReference>
<name>A0ABS9MUL7_9BURK</name>
<reference evidence="2 3" key="1">
    <citation type="submission" date="2022-02" db="EMBL/GenBank/DDBJ databases">
        <title>Mesosutterella porci, a novel member of the family Sutterellaceae from pig feces.</title>
        <authorList>
            <person name="Wylensek D."/>
            <person name="Clavel T."/>
        </authorList>
    </citation>
    <scope>NUCLEOTIDE SEQUENCE [LARGE SCALE GENOMIC DNA]</scope>
    <source>
        <strain evidence="3">oilRF-744-wt-GAM-9</strain>
    </source>
</reference>
<evidence type="ECO:0000313" key="2">
    <source>
        <dbReference type="EMBL" id="MCG5031703.1"/>
    </source>
</evidence>
<sequence>MGQVKVWPKDERAKDVVMNHGEEIKKLKAGGQTIPQLAMKYQVDPKVIRQVLHDYWPRWKEEPKTEDAISEVKAEAPAPAPQEEKPAKALESDPVNHPAHYTKYTREVIELTERCSFCLGNAFKYILRAPFKGRREEDIDKSLWYLDRYFSEASDFNPDIAGKYFASLAWPYVMDLMEWQEYELCSYFLGVIKARDAKGAERRRAWLKFKELAEEAKKGVGEEGK</sequence>
<protein>
    <submittedName>
        <fullName evidence="2">DUF3310 domain-containing protein</fullName>
    </submittedName>
</protein>
<accession>A0ABS9MUL7</accession>
<dbReference type="Pfam" id="PF11753">
    <property type="entry name" value="DUF3310"/>
    <property type="match status" value="1"/>
</dbReference>
<evidence type="ECO:0000256" key="1">
    <source>
        <dbReference type="SAM" id="MobiDB-lite"/>
    </source>
</evidence>
<dbReference type="Proteomes" id="UP001297600">
    <property type="component" value="Unassembled WGS sequence"/>
</dbReference>
<gene>
    <name evidence="2" type="ORF">MAF45_09655</name>
</gene>
<comment type="caution">
    <text evidence="2">The sequence shown here is derived from an EMBL/GenBank/DDBJ whole genome shotgun (WGS) entry which is preliminary data.</text>
</comment>
<keyword evidence="3" id="KW-1185">Reference proteome</keyword>
<dbReference type="EMBL" id="JAKNCT010000012">
    <property type="protein sequence ID" value="MCG5031703.1"/>
    <property type="molecule type" value="Genomic_DNA"/>
</dbReference>
<proteinExistence type="predicted"/>
<feature type="compositionally biased region" description="Basic and acidic residues" evidence="1">
    <location>
        <begin position="82"/>
        <end position="91"/>
    </location>
</feature>
<organism evidence="2 3">
    <name type="scientific">Mesosutterella porci</name>
    <dbReference type="NCBI Taxonomy" id="2915351"/>
    <lineage>
        <taxon>Bacteria</taxon>
        <taxon>Pseudomonadati</taxon>
        <taxon>Pseudomonadota</taxon>
        <taxon>Betaproteobacteria</taxon>
        <taxon>Burkholderiales</taxon>
        <taxon>Sutterellaceae</taxon>
        <taxon>Mesosutterella</taxon>
    </lineage>
</organism>
<evidence type="ECO:0000313" key="3">
    <source>
        <dbReference type="Proteomes" id="UP001297600"/>
    </source>
</evidence>